<dbReference type="EMBL" id="BPLR01006288">
    <property type="protein sequence ID" value="GIY08776.1"/>
    <property type="molecule type" value="Genomic_DNA"/>
</dbReference>
<evidence type="ECO:0000313" key="1">
    <source>
        <dbReference type="EMBL" id="GIY08776.1"/>
    </source>
</evidence>
<keyword evidence="2" id="KW-1185">Reference proteome</keyword>
<protein>
    <submittedName>
        <fullName evidence="1">Uncharacterized protein</fullName>
    </submittedName>
</protein>
<proteinExistence type="predicted"/>
<dbReference type="Proteomes" id="UP001054945">
    <property type="component" value="Unassembled WGS sequence"/>
</dbReference>
<sequence length="88" mass="10291">MEGKKKTELRSHYYLTIKKFTKIRLHCNNLESFQHGKRLPNCRRKMVALTPPILEGFPSLFLASHRKDLRLMITMGIRTRPKDGTAHS</sequence>
<gene>
    <name evidence="1" type="ORF">CEXT_216691</name>
</gene>
<reference evidence="1 2" key="1">
    <citation type="submission" date="2021-06" db="EMBL/GenBank/DDBJ databases">
        <title>Caerostris extrusa draft genome.</title>
        <authorList>
            <person name="Kono N."/>
            <person name="Arakawa K."/>
        </authorList>
    </citation>
    <scope>NUCLEOTIDE SEQUENCE [LARGE SCALE GENOMIC DNA]</scope>
</reference>
<accession>A0AAV4QIJ3</accession>
<comment type="caution">
    <text evidence="1">The sequence shown here is derived from an EMBL/GenBank/DDBJ whole genome shotgun (WGS) entry which is preliminary data.</text>
</comment>
<organism evidence="1 2">
    <name type="scientific">Caerostris extrusa</name>
    <name type="common">Bark spider</name>
    <name type="synonym">Caerostris bankana</name>
    <dbReference type="NCBI Taxonomy" id="172846"/>
    <lineage>
        <taxon>Eukaryota</taxon>
        <taxon>Metazoa</taxon>
        <taxon>Ecdysozoa</taxon>
        <taxon>Arthropoda</taxon>
        <taxon>Chelicerata</taxon>
        <taxon>Arachnida</taxon>
        <taxon>Araneae</taxon>
        <taxon>Araneomorphae</taxon>
        <taxon>Entelegynae</taxon>
        <taxon>Araneoidea</taxon>
        <taxon>Araneidae</taxon>
        <taxon>Caerostris</taxon>
    </lineage>
</organism>
<name>A0AAV4QIJ3_CAEEX</name>
<dbReference type="AlphaFoldDB" id="A0AAV4QIJ3"/>
<evidence type="ECO:0000313" key="2">
    <source>
        <dbReference type="Proteomes" id="UP001054945"/>
    </source>
</evidence>